<dbReference type="RefSeq" id="WP_109252564.1">
    <property type="nucleotide sequence ID" value="NZ_QEXV01000003.1"/>
</dbReference>
<evidence type="ECO:0000256" key="1">
    <source>
        <dbReference type="ARBA" id="ARBA00022692"/>
    </source>
</evidence>
<feature type="transmembrane region" description="Helical" evidence="4">
    <location>
        <begin position="325"/>
        <end position="347"/>
    </location>
</feature>
<reference evidence="6" key="1">
    <citation type="submission" date="2018-05" db="EMBL/GenBank/DDBJ databases">
        <authorList>
            <person name="Liu B.-T."/>
        </authorList>
    </citation>
    <scope>NUCLEOTIDE SEQUENCE [LARGE SCALE GENOMIC DNA]</scope>
    <source>
        <strain evidence="6">WD6-1</strain>
    </source>
</reference>
<feature type="transmembrane region" description="Helical" evidence="4">
    <location>
        <begin position="177"/>
        <end position="201"/>
    </location>
</feature>
<dbReference type="Proteomes" id="UP000245168">
    <property type="component" value="Unassembled WGS sequence"/>
</dbReference>
<keyword evidence="6" id="KW-1185">Reference proteome</keyword>
<dbReference type="Gene3D" id="1.20.1250.20">
    <property type="entry name" value="MFS general substrate transporter like domains"/>
    <property type="match status" value="1"/>
</dbReference>
<dbReference type="SUPFAM" id="SSF103473">
    <property type="entry name" value="MFS general substrate transporter"/>
    <property type="match status" value="1"/>
</dbReference>
<gene>
    <name evidence="5" type="ORF">DDZ18_06510</name>
</gene>
<feature type="transmembrane region" description="Helical" evidence="4">
    <location>
        <begin position="390"/>
        <end position="413"/>
    </location>
</feature>
<feature type="transmembrane region" description="Helical" evidence="4">
    <location>
        <begin position="207"/>
        <end position="230"/>
    </location>
</feature>
<dbReference type="InterPro" id="IPR052528">
    <property type="entry name" value="Sugar_transport-like"/>
</dbReference>
<feature type="transmembrane region" description="Helical" evidence="4">
    <location>
        <begin position="295"/>
        <end position="313"/>
    </location>
</feature>
<dbReference type="PANTHER" id="PTHR23526:SF2">
    <property type="entry name" value="MAJOR FACILITATOR SUPERFAMILY (MFS) PROFILE DOMAIN-CONTAINING PROTEIN"/>
    <property type="match status" value="1"/>
</dbReference>
<protein>
    <submittedName>
        <fullName evidence="5">MFS transporter</fullName>
    </submittedName>
</protein>
<dbReference type="GO" id="GO:0022857">
    <property type="term" value="F:transmembrane transporter activity"/>
    <property type="evidence" value="ECO:0007669"/>
    <property type="project" value="InterPro"/>
</dbReference>
<organism evidence="5 6">
    <name type="scientific">Marinicauda salina</name>
    <dbReference type="NCBI Taxonomy" id="2135793"/>
    <lineage>
        <taxon>Bacteria</taxon>
        <taxon>Pseudomonadati</taxon>
        <taxon>Pseudomonadota</taxon>
        <taxon>Alphaproteobacteria</taxon>
        <taxon>Maricaulales</taxon>
        <taxon>Maricaulaceae</taxon>
        <taxon>Marinicauda</taxon>
    </lineage>
</organism>
<feature type="transmembrane region" description="Helical" evidence="4">
    <location>
        <begin position="138"/>
        <end position="157"/>
    </location>
</feature>
<evidence type="ECO:0000256" key="3">
    <source>
        <dbReference type="ARBA" id="ARBA00023136"/>
    </source>
</evidence>
<feature type="transmembrane region" description="Helical" evidence="4">
    <location>
        <begin position="353"/>
        <end position="370"/>
    </location>
</feature>
<dbReference type="InterPro" id="IPR036259">
    <property type="entry name" value="MFS_trans_sf"/>
</dbReference>
<comment type="caution">
    <text evidence="5">The sequence shown here is derived from an EMBL/GenBank/DDBJ whole genome shotgun (WGS) entry which is preliminary data.</text>
</comment>
<dbReference type="EMBL" id="QEXV01000003">
    <property type="protein sequence ID" value="PWE17333.1"/>
    <property type="molecule type" value="Genomic_DNA"/>
</dbReference>
<dbReference type="OrthoDB" id="1117124at2"/>
<proteinExistence type="predicted"/>
<dbReference type="InterPro" id="IPR011701">
    <property type="entry name" value="MFS"/>
</dbReference>
<dbReference type="PANTHER" id="PTHR23526">
    <property type="entry name" value="INTEGRAL MEMBRANE TRANSPORT PROTEIN-RELATED"/>
    <property type="match status" value="1"/>
</dbReference>
<evidence type="ECO:0000256" key="4">
    <source>
        <dbReference type="SAM" id="Phobius"/>
    </source>
</evidence>
<keyword evidence="1 4" id="KW-0812">Transmembrane</keyword>
<evidence type="ECO:0000313" key="5">
    <source>
        <dbReference type="EMBL" id="PWE17333.1"/>
    </source>
</evidence>
<name>A0A2U2BTK6_9PROT</name>
<feature type="transmembrane region" description="Helical" evidence="4">
    <location>
        <begin position="111"/>
        <end position="132"/>
    </location>
</feature>
<keyword evidence="3 4" id="KW-0472">Membrane</keyword>
<feature type="transmembrane region" description="Helical" evidence="4">
    <location>
        <begin position="264"/>
        <end position="283"/>
    </location>
</feature>
<feature type="transmembrane region" description="Helical" evidence="4">
    <location>
        <begin position="67"/>
        <end position="87"/>
    </location>
</feature>
<sequence length="443" mass="45777">MPAPRDRADALAAPVYAALYGDDEDARVCKDIPESACHHQPRNFFYSSLALTLTKTGDRLIDPKITLAWLFTALGAPGYLIGLLAPARESLSLIPQLFIARAVRERPVRKWFWSAGSVGQAAALIAMAGVALTMRGAAAGWTILALVCAFALARGMCSVSHKDVLGKTVSKTRRGAVSGYASSLSGAAALVFGGALIFGFAEGAGPVFFATLLIVAAVLWLIAAGAYTLLKEEPGATEGGGNAAVEAIRQLAILRDDAPFRRFVIARTAFIATSLSPPFYVAVAREQTGAELAGLGGFLIASATASLASGWIWGRFADRSSRGVLIAAGLAATLSAAIAAAGAFLHPPGSDSSAWYVAALFVLALSHEGVRLGRSTYVVDLATAETRAAYTAVSNTVIGVLVLALGAITGVAYALTGPWILVILASSTLIASALSLRLKEVSG</sequence>
<evidence type="ECO:0000256" key="2">
    <source>
        <dbReference type="ARBA" id="ARBA00022989"/>
    </source>
</evidence>
<dbReference type="Pfam" id="PF07690">
    <property type="entry name" value="MFS_1"/>
    <property type="match status" value="1"/>
</dbReference>
<dbReference type="AlphaFoldDB" id="A0A2U2BTK6"/>
<evidence type="ECO:0000313" key="6">
    <source>
        <dbReference type="Proteomes" id="UP000245168"/>
    </source>
</evidence>
<keyword evidence="2 4" id="KW-1133">Transmembrane helix</keyword>
<accession>A0A2U2BTK6</accession>
<feature type="transmembrane region" description="Helical" evidence="4">
    <location>
        <begin position="419"/>
        <end position="438"/>
    </location>
</feature>